<feature type="domain" description="ChsH2 C-terminal OB-fold" evidence="1">
    <location>
        <begin position="218"/>
        <end position="282"/>
    </location>
</feature>
<gene>
    <name evidence="3" type="ORF">ACFY35_11260</name>
</gene>
<dbReference type="EMBL" id="JBIAZU010000002">
    <property type="protein sequence ID" value="MFF5290012.1"/>
    <property type="molecule type" value="Genomic_DNA"/>
</dbReference>
<keyword evidence="4" id="KW-1185">Reference proteome</keyword>
<dbReference type="PANTHER" id="PTHR34075:SF5">
    <property type="entry name" value="BLR3430 PROTEIN"/>
    <property type="match status" value="1"/>
</dbReference>
<dbReference type="Gene3D" id="2.40.50.140">
    <property type="entry name" value="Nucleic acid-binding proteins"/>
    <property type="match status" value="1"/>
</dbReference>
<dbReference type="Proteomes" id="UP001602245">
    <property type="component" value="Unassembled WGS sequence"/>
</dbReference>
<evidence type="ECO:0000259" key="1">
    <source>
        <dbReference type="Pfam" id="PF01796"/>
    </source>
</evidence>
<organism evidence="3 4">
    <name type="scientific">Paractinoplanes globisporus</name>
    <dbReference type="NCBI Taxonomy" id="113565"/>
    <lineage>
        <taxon>Bacteria</taxon>
        <taxon>Bacillati</taxon>
        <taxon>Actinomycetota</taxon>
        <taxon>Actinomycetes</taxon>
        <taxon>Micromonosporales</taxon>
        <taxon>Micromonosporaceae</taxon>
        <taxon>Paractinoplanes</taxon>
    </lineage>
</organism>
<accession>A0ABW6WDE1</accession>
<dbReference type="Gene3D" id="6.10.30.10">
    <property type="match status" value="2"/>
</dbReference>
<reference evidence="3 4" key="1">
    <citation type="submission" date="2024-10" db="EMBL/GenBank/DDBJ databases">
        <title>The Natural Products Discovery Center: Release of the First 8490 Sequenced Strains for Exploring Actinobacteria Biosynthetic Diversity.</title>
        <authorList>
            <person name="Kalkreuter E."/>
            <person name="Kautsar S.A."/>
            <person name="Yang D."/>
            <person name="Bader C.D."/>
            <person name="Teijaro C.N."/>
            <person name="Fluegel L."/>
            <person name="Davis C.M."/>
            <person name="Simpson J.R."/>
            <person name="Lauterbach L."/>
            <person name="Steele A.D."/>
            <person name="Gui C."/>
            <person name="Meng S."/>
            <person name="Li G."/>
            <person name="Viehrig K."/>
            <person name="Ye F."/>
            <person name="Su P."/>
            <person name="Kiefer A.F."/>
            <person name="Nichols A."/>
            <person name="Cepeda A.J."/>
            <person name="Yan W."/>
            <person name="Fan B."/>
            <person name="Jiang Y."/>
            <person name="Adhikari A."/>
            <person name="Zheng C.-J."/>
            <person name="Schuster L."/>
            <person name="Cowan T.M."/>
            <person name="Smanski M.J."/>
            <person name="Chevrette M.G."/>
            <person name="De Carvalho L.P.S."/>
            <person name="Shen B."/>
        </authorList>
    </citation>
    <scope>NUCLEOTIDE SEQUENCE [LARGE SCALE GENOMIC DNA]</scope>
    <source>
        <strain evidence="3 4">NPDC000087</strain>
    </source>
</reference>
<feature type="domain" description="ChsH2 rubredoxin-like zinc ribbon" evidence="2">
    <location>
        <begin position="183"/>
        <end position="211"/>
    </location>
</feature>
<name>A0ABW6WDE1_9ACTN</name>
<dbReference type="InterPro" id="IPR002878">
    <property type="entry name" value="ChsH2_C"/>
</dbReference>
<evidence type="ECO:0000259" key="2">
    <source>
        <dbReference type="Pfam" id="PF12172"/>
    </source>
</evidence>
<dbReference type="Pfam" id="PF12172">
    <property type="entry name" value="zf-ChsH2"/>
    <property type="match status" value="1"/>
</dbReference>
<dbReference type="Pfam" id="PF01796">
    <property type="entry name" value="OB_ChsH2_C"/>
    <property type="match status" value="2"/>
</dbReference>
<evidence type="ECO:0000313" key="4">
    <source>
        <dbReference type="Proteomes" id="UP001602245"/>
    </source>
</evidence>
<evidence type="ECO:0000313" key="3">
    <source>
        <dbReference type="EMBL" id="MFF5290012.1"/>
    </source>
</evidence>
<dbReference type="PANTHER" id="PTHR34075">
    <property type="entry name" value="BLR3430 PROTEIN"/>
    <property type="match status" value="1"/>
</dbReference>
<dbReference type="SUPFAM" id="SSF50249">
    <property type="entry name" value="Nucleic acid-binding proteins"/>
    <property type="match status" value="2"/>
</dbReference>
<feature type="domain" description="ChsH2 C-terminal OB-fold" evidence="1">
    <location>
        <begin position="64"/>
        <end position="127"/>
    </location>
</feature>
<comment type="caution">
    <text evidence="3">The sequence shown here is derived from an EMBL/GenBank/DDBJ whole genome shotgun (WGS) entry which is preliminary data.</text>
</comment>
<dbReference type="InterPro" id="IPR022002">
    <property type="entry name" value="ChsH2_Znr"/>
</dbReference>
<dbReference type="InterPro" id="IPR052513">
    <property type="entry name" value="Thioester_dehydratase-like"/>
</dbReference>
<dbReference type="InterPro" id="IPR012340">
    <property type="entry name" value="NA-bd_OB-fold"/>
</dbReference>
<sequence>MYTALSAPLVIGFDYTRSLGPVLGRFMTGLRDRRVLGSRTADGRIHVPPLEYDPATHAPVTELVDVQPTGTVAGWTWTDRPLDGQPLDRPFGWALIRLDGADTALLHAVDAGSRDRMRTGMRVRIRWAAERTGNIRDIECFEPGVGQAPEQEIGGDPVTIMTAPIRLAYTHTTSDEESRYLRALAEGRLLGQRCPVCRKVYVPPRVCPADGVPTEEEVTVRDHGTVTTFCVVNVPFAGQRLEPPYVVAQILLDGADIPIPHLILGLPADQVRMGMRVAAVWRDRETWTYTPENIAHFRPLDEPDAPYESYEDHL</sequence>
<protein>
    <submittedName>
        <fullName evidence="3">Zn-ribbon domain-containing OB-fold protein</fullName>
    </submittedName>
</protein>
<proteinExistence type="predicted"/>
<dbReference type="RefSeq" id="WP_020511453.1">
    <property type="nucleotide sequence ID" value="NZ_JBIAZU010000002.1"/>
</dbReference>